<dbReference type="SMART" id="SM00240">
    <property type="entry name" value="FHA"/>
    <property type="match status" value="1"/>
</dbReference>
<evidence type="ECO:0000256" key="1">
    <source>
        <dbReference type="SAM" id="MobiDB-lite"/>
    </source>
</evidence>
<organism evidence="3 4">
    <name type="scientific">Crateriforma conspicua</name>
    <dbReference type="NCBI Taxonomy" id="2527996"/>
    <lineage>
        <taxon>Bacteria</taxon>
        <taxon>Pseudomonadati</taxon>
        <taxon>Planctomycetota</taxon>
        <taxon>Planctomycetia</taxon>
        <taxon>Planctomycetales</taxon>
        <taxon>Planctomycetaceae</taxon>
        <taxon>Crateriforma</taxon>
    </lineage>
</organism>
<dbReference type="PANTHER" id="PTHR23308">
    <property type="entry name" value="NUCLEAR INHIBITOR OF PROTEIN PHOSPHATASE-1"/>
    <property type="match status" value="1"/>
</dbReference>
<dbReference type="Gene3D" id="2.60.200.20">
    <property type="match status" value="1"/>
</dbReference>
<feature type="compositionally biased region" description="Basic and acidic residues" evidence="1">
    <location>
        <begin position="220"/>
        <end position="233"/>
    </location>
</feature>
<dbReference type="PROSITE" id="PS50006">
    <property type="entry name" value="FHA_DOMAIN"/>
    <property type="match status" value="1"/>
</dbReference>
<dbReference type="EMBL" id="SJPL01000001">
    <property type="protein sequence ID" value="TWT70992.1"/>
    <property type="molecule type" value="Genomic_DNA"/>
</dbReference>
<gene>
    <name evidence="3" type="ORF">Pan14r_33020</name>
</gene>
<dbReference type="InterPro" id="IPR000253">
    <property type="entry name" value="FHA_dom"/>
</dbReference>
<dbReference type="InterPro" id="IPR008984">
    <property type="entry name" value="SMAD_FHA_dom_sf"/>
</dbReference>
<name>A0A5C5YCE5_9PLAN</name>
<sequence length="276" mass="30475">MNAPEHDPASPFRISLVSRNTETNGSRYPVDPKGFVIGRHDGCHLRLKSRSVSRRHCQIAVYKNRVVVCDLESRNGTLINGARCKPKRWCLLWHGDTLKIGKRLFRVSIRDSVSREAVTPDTIASIESGGSRKKDDVAAATQAANPVESNKSVDELFEELEQLKSSFSLGVSDDLSQGNLIDEEDVQPSGDTTMDESAYADTSAGSFLAETAEAIVGKDDSVFRIDPAEADEHPLDEDGDDENPRVGKLPDHIKHRRTVDSKNAAEEALKRFFEGR</sequence>
<dbReference type="RefSeq" id="WP_145303071.1">
    <property type="nucleotide sequence ID" value="NZ_CP036319.1"/>
</dbReference>
<feature type="region of interest" description="Disordered" evidence="1">
    <location>
        <begin position="220"/>
        <end position="256"/>
    </location>
</feature>
<protein>
    <submittedName>
        <fullName evidence="3">FHA domain protein</fullName>
    </submittedName>
</protein>
<evidence type="ECO:0000313" key="4">
    <source>
        <dbReference type="Proteomes" id="UP000317238"/>
    </source>
</evidence>
<dbReference type="Proteomes" id="UP000317238">
    <property type="component" value="Unassembled WGS sequence"/>
</dbReference>
<dbReference type="CDD" id="cd00060">
    <property type="entry name" value="FHA"/>
    <property type="match status" value="1"/>
</dbReference>
<dbReference type="OrthoDB" id="9816434at2"/>
<feature type="domain" description="FHA" evidence="2">
    <location>
        <begin position="35"/>
        <end position="84"/>
    </location>
</feature>
<evidence type="ECO:0000259" key="2">
    <source>
        <dbReference type="PROSITE" id="PS50006"/>
    </source>
</evidence>
<dbReference type="SUPFAM" id="SSF49879">
    <property type="entry name" value="SMAD/FHA domain"/>
    <property type="match status" value="1"/>
</dbReference>
<dbReference type="InterPro" id="IPR050923">
    <property type="entry name" value="Cell_Proc_Reg/RNA_Proc"/>
</dbReference>
<reference evidence="3 4" key="1">
    <citation type="submission" date="2019-02" db="EMBL/GenBank/DDBJ databases">
        <title>Deep-cultivation of Planctomycetes and their phenomic and genomic characterization uncovers novel biology.</title>
        <authorList>
            <person name="Wiegand S."/>
            <person name="Jogler M."/>
            <person name="Boedeker C."/>
            <person name="Pinto D."/>
            <person name="Vollmers J."/>
            <person name="Rivas-Marin E."/>
            <person name="Kohn T."/>
            <person name="Peeters S.H."/>
            <person name="Heuer A."/>
            <person name="Rast P."/>
            <person name="Oberbeckmann S."/>
            <person name="Bunk B."/>
            <person name="Jeske O."/>
            <person name="Meyerdierks A."/>
            <person name="Storesund J.E."/>
            <person name="Kallscheuer N."/>
            <person name="Luecker S."/>
            <person name="Lage O.M."/>
            <person name="Pohl T."/>
            <person name="Merkel B.J."/>
            <person name="Hornburger P."/>
            <person name="Mueller R.-W."/>
            <person name="Bruemmer F."/>
            <person name="Labrenz M."/>
            <person name="Spormann A.M."/>
            <person name="Op Den Camp H."/>
            <person name="Overmann J."/>
            <person name="Amann R."/>
            <person name="Jetten M.S.M."/>
            <person name="Mascher T."/>
            <person name="Medema M.H."/>
            <person name="Devos D.P."/>
            <person name="Kaster A.-K."/>
            <person name="Ovreas L."/>
            <person name="Rohde M."/>
            <person name="Galperin M.Y."/>
            <person name="Jogler C."/>
        </authorList>
    </citation>
    <scope>NUCLEOTIDE SEQUENCE [LARGE SCALE GENOMIC DNA]</scope>
    <source>
        <strain evidence="3 4">Pan14r</strain>
    </source>
</reference>
<proteinExistence type="predicted"/>
<feature type="compositionally biased region" description="Basic and acidic residues" evidence="1">
    <location>
        <begin position="242"/>
        <end position="256"/>
    </location>
</feature>
<evidence type="ECO:0000313" key="3">
    <source>
        <dbReference type="EMBL" id="TWT70992.1"/>
    </source>
</evidence>
<accession>A0A5C5YCE5</accession>
<dbReference type="Pfam" id="PF00498">
    <property type="entry name" value="FHA"/>
    <property type="match status" value="1"/>
</dbReference>
<dbReference type="AlphaFoldDB" id="A0A5C5YCE5"/>
<comment type="caution">
    <text evidence="3">The sequence shown here is derived from an EMBL/GenBank/DDBJ whole genome shotgun (WGS) entry which is preliminary data.</text>
</comment>
<keyword evidence="4" id="KW-1185">Reference proteome</keyword>